<dbReference type="SUPFAM" id="SSF56524">
    <property type="entry name" value="Oxidoreductase molybdopterin-binding domain"/>
    <property type="match status" value="1"/>
</dbReference>
<keyword evidence="5" id="KW-1185">Reference proteome</keyword>
<dbReference type="Pfam" id="PF17957">
    <property type="entry name" value="Big_7"/>
    <property type="match status" value="1"/>
</dbReference>
<proteinExistence type="predicted"/>
<feature type="region of interest" description="Disordered" evidence="1">
    <location>
        <begin position="509"/>
        <end position="548"/>
    </location>
</feature>
<feature type="transmembrane region" description="Helical" evidence="2">
    <location>
        <begin position="21"/>
        <end position="42"/>
    </location>
</feature>
<dbReference type="Gene3D" id="2.60.40.650">
    <property type="match status" value="1"/>
</dbReference>
<feature type="transmembrane region" description="Helical" evidence="2">
    <location>
        <begin position="78"/>
        <end position="98"/>
    </location>
</feature>
<keyword evidence="2" id="KW-1133">Transmembrane helix</keyword>
<feature type="transmembrane region" description="Helical" evidence="2">
    <location>
        <begin position="129"/>
        <end position="147"/>
    </location>
</feature>
<dbReference type="InterPro" id="IPR014756">
    <property type="entry name" value="Ig_E-set"/>
</dbReference>
<feature type="transmembrane region" description="Helical" evidence="2">
    <location>
        <begin position="198"/>
        <end position="217"/>
    </location>
</feature>
<protein>
    <submittedName>
        <fullName evidence="4">Molybdopterin-dependent oxidoreductase</fullName>
    </submittedName>
</protein>
<accession>A0ABS5M7E0</accession>
<evidence type="ECO:0000256" key="1">
    <source>
        <dbReference type="SAM" id="MobiDB-lite"/>
    </source>
</evidence>
<organism evidence="4 5">
    <name type="scientific">Leucobacter manosquensis</name>
    <dbReference type="NCBI Taxonomy" id="2810611"/>
    <lineage>
        <taxon>Bacteria</taxon>
        <taxon>Bacillati</taxon>
        <taxon>Actinomycetota</taxon>
        <taxon>Actinomycetes</taxon>
        <taxon>Micrococcales</taxon>
        <taxon>Microbacteriaceae</taxon>
        <taxon>Leucobacter</taxon>
    </lineage>
</organism>
<name>A0ABS5M7E0_9MICO</name>
<dbReference type="PANTHER" id="PTHR19372">
    <property type="entry name" value="SULFITE REDUCTASE"/>
    <property type="match status" value="1"/>
</dbReference>
<dbReference type="Gene3D" id="3.90.420.10">
    <property type="entry name" value="Oxidoreductase, molybdopterin-binding domain"/>
    <property type="match status" value="1"/>
</dbReference>
<evidence type="ECO:0000259" key="3">
    <source>
        <dbReference type="Pfam" id="PF00174"/>
    </source>
</evidence>
<evidence type="ECO:0000256" key="2">
    <source>
        <dbReference type="SAM" id="Phobius"/>
    </source>
</evidence>
<feature type="domain" description="Oxidoreductase molybdopterin-binding" evidence="3">
    <location>
        <begin position="274"/>
        <end position="428"/>
    </location>
</feature>
<keyword evidence="2" id="KW-0812">Transmembrane</keyword>
<dbReference type="PANTHER" id="PTHR19372:SF7">
    <property type="entry name" value="SULFITE OXIDASE, MITOCHONDRIAL"/>
    <property type="match status" value="1"/>
</dbReference>
<dbReference type="Pfam" id="PF00174">
    <property type="entry name" value="Oxidored_molyb"/>
    <property type="match status" value="1"/>
</dbReference>
<dbReference type="Proteomes" id="UP000811492">
    <property type="component" value="Unassembled WGS sequence"/>
</dbReference>
<reference evidence="4 5" key="1">
    <citation type="submission" date="2021-02" db="EMBL/GenBank/DDBJ databases">
        <title>Draft genome and description of Leucobacter sp nov strain Marseille-Q4368.</title>
        <authorList>
            <person name="Boxberger M."/>
            <person name="La Scola B."/>
        </authorList>
    </citation>
    <scope>NUCLEOTIDE SEQUENCE [LARGE SCALE GENOMIC DNA]</scope>
    <source>
        <strain evidence="4 5">Marseille-Q4368</strain>
    </source>
</reference>
<sequence>MLPRYGEPMHTGGAETRAGGAVLGIAAALAVLGIAELVAAFVNPRSSPVFAVGSLAIDLAPSWVKDSMISLFGTADKVALFVILGVVLLVLAIVAGAVEVAWRGFGMVVLIGVSAVALLAILTRAEATPLWALPTGLGTIAGLWVLHRGRPKAVAWRAAVVSRNAESAPAALRDEPGPHRSAGVVHPKQRSAKFERRSFLVFVGATSAAALIVGVGARVKNAGSAAYLAARSAIRLPAPATAAPAVQAGAQLDVPGISPLITPNADFYRIDIALQVPRIDPSAWRLEISGLVDTPMTITYDELLALPLEEHITTIACVSNTVGGDLIDTATWLGYPIRELLERAGVSRDADMVLSSGPDGFTAGTPLETLTDPDRYALLAVGMNGEPLPAEHGFPARLIVPGLYGYVSATKWVTRLEVTRFADAEGYWTPRGWSELGPIKTASRIDTPRSGANASGDTIAIAGVAWAQHTGIDRVEVQVDGGEWQQATLASAISDDTWVQWTLAWPSSPGRHTARVRATDRSGYTQTAATAPPPPNGATGWDSVEFTV</sequence>
<dbReference type="InterPro" id="IPR036374">
    <property type="entry name" value="OxRdtase_Mopterin-bd_sf"/>
</dbReference>
<dbReference type="EMBL" id="JAFEVO010000001">
    <property type="protein sequence ID" value="MBS3183130.1"/>
    <property type="molecule type" value="Genomic_DNA"/>
</dbReference>
<dbReference type="InterPro" id="IPR000572">
    <property type="entry name" value="OxRdtase_Mopterin-bd_dom"/>
</dbReference>
<gene>
    <name evidence="4" type="ORF">JSQ98_13140</name>
</gene>
<evidence type="ECO:0000313" key="4">
    <source>
        <dbReference type="EMBL" id="MBS3183130.1"/>
    </source>
</evidence>
<dbReference type="SUPFAM" id="SSF81296">
    <property type="entry name" value="E set domains"/>
    <property type="match status" value="1"/>
</dbReference>
<feature type="transmembrane region" description="Helical" evidence="2">
    <location>
        <begin position="105"/>
        <end position="123"/>
    </location>
</feature>
<keyword evidence="2" id="KW-0472">Membrane</keyword>
<evidence type="ECO:0000313" key="5">
    <source>
        <dbReference type="Proteomes" id="UP000811492"/>
    </source>
</evidence>
<comment type="caution">
    <text evidence="4">The sequence shown here is derived from an EMBL/GenBank/DDBJ whole genome shotgun (WGS) entry which is preliminary data.</text>
</comment>